<evidence type="ECO:0000256" key="3">
    <source>
        <dbReference type="ARBA" id="ARBA00013190"/>
    </source>
</evidence>
<dbReference type="CDD" id="cd05284">
    <property type="entry name" value="arabinose_DH_like"/>
    <property type="match status" value="1"/>
</dbReference>
<evidence type="ECO:0000256" key="8">
    <source>
        <dbReference type="ARBA" id="ARBA00049243"/>
    </source>
</evidence>
<dbReference type="InterPro" id="IPR002328">
    <property type="entry name" value="ADH_Zn_CS"/>
</dbReference>
<evidence type="ECO:0000256" key="1">
    <source>
        <dbReference type="ARBA" id="ARBA00001947"/>
    </source>
</evidence>
<comment type="cofactor">
    <cofactor evidence="1 9">
        <name>Zn(2+)</name>
        <dbReference type="ChEBI" id="CHEBI:29105"/>
    </cofactor>
</comment>
<gene>
    <name evidence="11" type="ORF">WDZ17_14570</name>
</gene>
<dbReference type="Proteomes" id="UP001387100">
    <property type="component" value="Unassembled WGS sequence"/>
</dbReference>
<keyword evidence="5 9" id="KW-0862">Zinc</keyword>
<dbReference type="InterPro" id="IPR020843">
    <property type="entry name" value="ER"/>
</dbReference>
<dbReference type="EC" id="1.1.1.1" evidence="3"/>
<dbReference type="Pfam" id="PF08240">
    <property type="entry name" value="ADH_N"/>
    <property type="match status" value="1"/>
</dbReference>
<dbReference type="Pfam" id="PF00107">
    <property type="entry name" value="ADH_zinc_N"/>
    <property type="match status" value="1"/>
</dbReference>
<evidence type="ECO:0000256" key="7">
    <source>
        <dbReference type="ARBA" id="ARBA00049164"/>
    </source>
</evidence>
<sequence>MRAVQYREIGGRPEVVEVEDLSPGPGQVLLDVTAAGLCHSDDHVMGLPEEEYVYGLPLTLGHEGAGRVAALGEGVSGVDVGDSVVVYGPWGCGRCVRCSAGQENYCERAAELGIAPPGLGAPGAMAEQMLVDDARHLVPIGDLDPVAAAPLTDAGLTPYHAVSRSLPKLGAGSTAVVIGVGGLGHVGVQLLKVLTGARVVALDVGDAKLDLARRVGADEALTSSPDAVGAVRELTGGRGADVVLDFVGLQATLDLAPQLVRVGGDLTVVGIGPGAPSMAVGFGRVPYEVSVLVPYWGYRQELLEVVELAQRGQVAVETETFTLDEAPTAYQRLHEGTLTGRGVVVP</sequence>
<dbReference type="SUPFAM" id="SSF51735">
    <property type="entry name" value="NAD(P)-binding Rossmann-fold domains"/>
    <property type="match status" value="1"/>
</dbReference>
<comment type="catalytic activity">
    <reaction evidence="7">
        <text>a secondary alcohol + NAD(+) = a ketone + NADH + H(+)</text>
        <dbReference type="Rhea" id="RHEA:10740"/>
        <dbReference type="ChEBI" id="CHEBI:15378"/>
        <dbReference type="ChEBI" id="CHEBI:17087"/>
        <dbReference type="ChEBI" id="CHEBI:35681"/>
        <dbReference type="ChEBI" id="CHEBI:57540"/>
        <dbReference type="ChEBI" id="CHEBI:57945"/>
        <dbReference type="EC" id="1.1.1.1"/>
    </reaction>
</comment>
<evidence type="ECO:0000256" key="9">
    <source>
        <dbReference type="RuleBase" id="RU361277"/>
    </source>
</evidence>
<feature type="domain" description="Enoyl reductase (ER)" evidence="10">
    <location>
        <begin position="10"/>
        <end position="344"/>
    </location>
</feature>
<comment type="caution">
    <text evidence="11">The sequence shown here is derived from an EMBL/GenBank/DDBJ whole genome shotgun (WGS) entry which is preliminary data.</text>
</comment>
<dbReference type="InterPro" id="IPR013154">
    <property type="entry name" value="ADH-like_N"/>
</dbReference>
<comment type="catalytic activity">
    <reaction evidence="8">
        <text>a primary alcohol + NAD(+) = an aldehyde + NADH + H(+)</text>
        <dbReference type="Rhea" id="RHEA:10736"/>
        <dbReference type="ChEBI" id="CHEBI:15378"/>
        <dbReference type="ChEBI" id="CHEBI:15734"/>
        <dbReference type="ChEBI" id="CHEBI:17478"/>
        <dbReference type="ChEBI" id="CHEBI:57540"/>
        <dbReference type="ChEBI" id="CHEBI:57945"/>
        <dbReference type="EC" id="1.1.1.1"/>
    </reaction>
</comment>
<dbReference type="Gene3D" id="3.40.50.720">
    <property type="entry name" value="NAD(P)-binding Rossmann-like Domain"/>
    <property type="match status" value="1"/>
</dbReference>
<comment type="similarity">
    <text evidence="2 9">Belongs to the zinc-containing alcohol dehydrogenase family.</text>
</comment>
<dbReference type="InterPro" id="IPR036291">
    <property type="entry name" value="NAD(P)-bd_dom_sf"/>
</dbReference>
<dbReference type="InterPro" id="IPR013149">
    <property type="entry name" value="ADH-like_C"/>
</dbReference>
<dbReference type="PANTHER" id="PTHR42940:SF8">
    <property type="entry name" value="VACUOLAR PROTEIN SORTING-ASSOCIATED PROTEIN 11"/>
    <property type="match status" value="1"/>
</dbReference>
<dbReference type="RefSeq" id="WP_339575901.1">
    <property type="nucleotide sequence ID" value="NZ_JBBIAA010000025.1"/>
</dbReference>
<evidence type="ECO:0000259" key="10">
    <source>
        <dbReference type="SMART" id="SM00829"/>
    </source>
</evidence>
<organism evidence="11 12">
    <name type="scientific">Pseudokineococcus basanitobsidens</name>
    <dbReference type="NCBI Taxonomy" id="1926649"/>
    <lineage>
        <taxon>Bacteria</taxon>
        <taxon>Bacillati</taxon>
        <taxon>Actinomycetota</taxon>
        <taxon>Actinomycetes</taxon>
        <taxon>Kineosporiales</taxon>
        <taxon>Kineosporiaceae</taxon>
        <taxon>Pseudokineococcus</taxon>
    </lineage>
</organism>
<keyword evidence="12" id="KW-1185">Reference proteome</keyword>
<dbReference type="PANTHER" id="PTHR42940">
    <property type="entry name" value="ALCOHOL DEHYDROGENASE 1-RELATED"/>
    <property type="match status" value="1"/>
</dbReference>
<evidence type="ECO:0000256" key="5">
    <source>
        <dbReference type="ARBA" id="ARBA00022833"/>
    </source>
</evidence>
<dbReference type="Gene3D" id="3.90.180.10">
    <property type="entry name" value="Medium-chain alcohol dehydrogenases, catalytic domain"/>
    <property type="match status" value="1"/>
</dbReference>
<proteinExistence type="inferred from homology"/>
<reference evidence="11 12" key="1">
    <citation type="journal article" date="2017" name="Int. J. Syst. Evol. Microbiol.">
        <title>Pseudokineococcus basanitobsidens sp. nov., isolated from volcanic rock.</title>
        <authorList>
            <person name="Lee D.W."/>
            <person name="Park M.Y."/>
            <person name="Kim J.J."/>
            <person name="Kim B.S."/>
        </authorList>
    </citation>
    <scope>NUCLEOTIDE SEQUENCE [LARGE SCALE GENOMIC DNA]</scope>
    <source>
        <strain evidence="11 12">DSM 103726</strain>
    </source>
</reference>
<dbReference type="EMBL" id="JBBIAA010000025">
    <property type="protein sequence ID" value="MEJ5946518.1"/>
    <property type="molecule type" value="Genomic_DNA"/>
</dbReference>
<evidence type="ECO:0000313" key="11">
    <source>
        <dbReference type="EMBL" id="MEJ5946518.1"/>
    </source>
</evidence>
<dbReference type="SUPFAM" id="SSF50129">
    <property type="entry name" value="GroES-like"/>
    <property type="match status" value="1"/>
</dbReference>
<accession>A0ABU8RNJ6</accession>
<evidence type="ECO:0000256" key="2">
    <source>
        <dbReference type="ARBA" id="ARBA00008072"/>
    </source>
</evidence>
<dbReference type="SMART" id="SM00829">
    <property type="entry name" value="PKS_ER"/>
    <property type="match status" value="1"/>
</dbReference>
<protein>
    <recommendedName>
        <fullName evidence="3">alcohol dehydrogenase</fullName>
        <ecNumber evidence="3">1.1.1.1</ecNumber>
    </recommendedName>
</protein>
<evidence type="ECO:0000313" key="12">
    <source>
        <dbReference type="Proteomes" id="UP001387100"/>
    </source>
</evidence>
<keyword evidence="4 9" id="KW-0479">Metal-binding</keyword>
<name>A0ABU8RNJ6_9ACTN</name>
<dbReference type="InterPro" id="IPR011032">
    <property type="entry name" value="GroES-like_sf"/>
</dbReference>
<evidence type="ECO:0000256" key="4">
    <source>
        <dbReference type="ARBA" id="ARBA00022723"/>
    </source>
</evidence>
<dbReference type="PROSITE" id="PS00059">
    <property type="entry name" value="ADH_ZINC"/>
    <property type="match status" value="1"/>
</dbReference>
<keyword evidence="6" id="KW-0560">Oxidoreductase</keyword>
<evidence type="ECO:0000256" key="6">
    <source>
        <dbReference type="ARBA" id="ARBA00023002"/>
    </source>
</evidence>